<dbReference type="InterPro" id="IPR008999">
    <property type="entry name" value="Actin-crosslinking"/>
</dbReference>
<evidence type="ECO:0000259" key="4">
    <source>
        <dbReference type="Pfam" id="PF06268"/>
    </source>
</evidence>
<dbReference type="InterPro" id="IPR022768">
    <property type="entry name" value="Fascin-like_dom"/>
</dbReference>
<organism evidence="5 6">
    <name type="scientific">Ruminiclostridium hungatei</name>
    <name type="common">Clostridium hungatei</name>
    <dbReference type="NCBI Taxonomy" id="48256"/>
    <lineage>
        <taxon>Bacteria</taxon>
        <taxon>Bacillati</taxon>
        <taxon>Bacillota</taxon>
        <taxon>Clostridia</taxon>
        <taxon>Eubacteriales</taxon>
        <taxon>Oscillospiraceae</taxon>
        <taxon>Ruminiclostridium</taxon>
    </lineage>
</organism>
<proteinExistence type="predicted"/>
<comment type="subcellular location">
    <subcellularLocation>
        <location evidence="1">Cytoplasm</location>
    </subcellularLocation>
</comment>
<dbReference type="GO" id="GO:0051015">
    <property type="term" value="F:actin filament binding"/>
    <property type="evidence" value="ECO:0007669"/>
    <property type="project" value="InterPro"/>
</dbReference>
<keyword evidence="3" id="KW-0009">Actin-binding</keyword>
<dbReference type="OrthoDB" id="1739324at2"/>
<dbReference type="EMBL" id="MZGX01000010">
    <property type="protein sequence ID" value="OPX44220.1"/>
    <property type="molecule type" value="Genomic_DNA"/>
</dbReference>
<evidence type="ECO:0000313" key="6">
    <source>
        <dbReference type="Proteomes" id="UP000191554"/>
    </source>
</evidence>
<dbReference type="SUPFAM" id="SSF50405">
    <property type="entry name" value="Actin-crosslinking proteins"/>
    <property type="match status" value="1"/>
</dbReference>
<feature type="domain" description="Fascin-like" evidence="4">
    <location>
        <begin position="51"/>
        <end position="128"/>
    </location>
</feature>
<dbReference type="AlphaFoldDB" id="A0A1V4SK23"/>
<dbReference type="GO" id="GO:0030674">
    <property type="term" value="F:protein-macromolecule adaptor activity"/>
    <property type="evidence" value="ECO:0007669"/>
    <property type="project" value="InterPro"/>
</dbReference>
<gene>
    <name evidence="5" type="ORF">CLHUN_17740</name>
</gene>
<comment type="caution">
    <text evidence="5">The sequence shown here is derived from an EMBL/GenBank/DDBJ whole genome shotgun (WGS) entry which is preliminary data.</text>
</comment>
<dbReference type="RefSeq" id="WP_080064222.1">
    <property type="nucleotide sequence ID" value="NZ_MZGX01000010.1"/>
</dbReference>
<evidence type="ECO:0000313" key="5">
    <source>
        <dbReference type="EMBL" id="OPX44220.1"/>
    </source>
</evidence>
<dbReference type="Pfam" id="PF06268">
    <property type="entry name" value="Fascin"/>
    <property type="match status" value="1"/>
</dbReference>
<dbReference type="GO" id="GO:0005737">
    <property type="term" value="C:cytoplasm"/>
    <property type="evidence" value="ECO:0007669"/>
    <property type="project" value="UniProtKB-SubCell"/>
</dbReference>
<dbReference type="Gene3D" id="2.80.10.50">
    <property type="match status" value="1"/>
</dbReference>
<keyword evidence="6" id="KW-1185">Reference proteome</keyword>
<evidence type="ECO:0000256" key="3">
    <source>
        <dbReference type="ARBA" id="ARBA00023203"/>
    </source>
</evidence>
<name>A0A1V4SK23_RUMHU</name>
<dbReference type="Proteomes" id="UP000191554">
    <property type="component" value="Unassembled WGS sequence"/>
</dbReference>
<dbReference type="CDD" id="cd00257">
    <property type="entry name" value="beta-trefoil_FSCN-like"/>
    <property type="match status" value="1"/>
</dbReference>
<dbReference type="STRING" id="48256.CLHUN_17740"/>
<evidence type="ECO:0000256" key="2">
    <source>
        <dbReference type="ARBA" id="ARBA00022490"/>
    </source>
</evidence>
<reference evidence="5 6" key="1">
    <citation type="submission" date="2017-03" db="EMBL/GenBank/DDBJ databases">
        <title>Genome sequence of Clostridium hungatei DSM 14427.</title>
        <authorList>
            <person name="Poehlein A."/>
            <person name="Daniel R."/>
        </authorList>
    </citation>
    <scope>NUCLEOTIDE SEQUENCE [LARGE SCALE GENOMIC DNA]</scope>
    <source>
        <strain evidence="5 6">DSM 14427</strain>
    </source>
</reference>
<sequence>MSFMGARVAVKPCNGEYLSFECHGNLTSVDCCDDTVPEIIFSVPLAINNAYIQTHTRDMVTVRENGQLGIKSGKENISESELFDFICLGLNRVAIRAHNGRFVSFNADKNKMLCAESESIGPNETFEVIVVFK</sequence>
<protein>
    <submittedName>
        <fullName evidence="5">Fascin domain protein</fullName>
    </submittedName>
</protein>
<evidence type="ECO:0000256" key="1">
    <source>
        <dbReference type="ARBA" id="ARBA00004496"/>
    </source>
</evidence>
<keyword evidence="2" id="KW-0963">Cytoplasm</keyword>
<accession>A0A1V4SK23</accession>